<evidence type="ECO:0000313" key="4">
    <source>
        <dbReference type="Proteomes" id="UP000076079"/>
    </source>
</evidence>
<accession>A0A143PKK1</accession>
<dbReference type="InterPro" id="IPR052729">
    <property type="entry name" value="Acyl/Acetyltrans_Enzymes"/>
</dbReference>
<organism evidence="3 4">
    <name type="scientific">Luteitalea pratensis</name>
    <dbReference type="NCBI Taxonomy" id="1855912"/>
    <lineage>
        <taxon>Bacteria</taxon>
        <taxon>Pseudomonadati</taxon>
        <taxon>Acidobacteriota</taxon>
        <taxon>Vicinamibacteria</taxon>
        <taxon>Vicinamibacterales</taxon>
        <taxon>Vicinamibacteraceae</taxon>
        <taxon>Luteitalea</taxon>
    </lineage>
</organism>
<feature type="compositionally biased region" description="Basic and acidic residues" evidence="1">
    <location>
        <begin position="61"/>
        <end position="93"/>
    </location>
</feature>
<name>A0A143PKK1_LUTPR</name>
<dbReference type="InterPro" id="IPR041496">
    <property type="entry name" value="YitH/HolE_GNAT"/>
</dbReference>
<protein>
    <submittedName>
        <fullName evidence="3">Putative acetyltransferase involved in intracellular survival</fullName>
    </submittedName>
</protein>
<reference evidence="4" key="2">
    <citation type="submission" date="2016-04" db="EMBL/GenBank/DDBJ databases">
        <title>First Complete Genome Sequence of a Subdivision 6 Acidobacterium.</title>
        <authorList>
            <person name="Huang S."/>
            <person name="Vieira S."/>
            <person name="Bunk B."/>
            <person name="Riedel T."/>
            <person name="Sproeer C."/>
            <person name="Overmann J."/>
        </authorList>
    </citation>
    <scope>NUCLEOTIDE SEQUENCE [LARGE SCALE GENOMIC DNA]</scope>
    <source>
        <strain evidence="4">DSM 100886 HEG_-6_39</strain>
    </source>
</reference>
<dbReference type="PANTHER" id="PTHR47237">
    <property type="entry name" value="SLL0310 PROTEIN"/>
    <property type="match status" value="1"/>
</dbReference>
<feature type="region of interest" description="Disordered" evidence="1">
    <location>
        <begin position="61"/>
        <end position="95"/>
    </location>
</feature>
<evidence type="ECO:0000256" key="1">
    <source>
        <dbReference type="SAM" id="MobiDB-lite"/>
    </source>
</evidence>
<dbReference type="InterPro" id="IPR000182">
    <property type="entry name" value="GNAT_dom"/>
</dbReference>
<reference evidence="3 4" key="1">
    <citation type="journal article" date="2016" name="Genome Announc.">
        <title>First Complete Genome Sequence of a Subdivision 6 Acidobacterium Strain.</title>
        <authorList>
            <person name="Huang S."/>
            <person name="Vieira S."/>
            <person name="Bunk B."/>
            <person name="Riedel T."/>
            <person name="Sproer C."/>
            <person name="Overmann J."/>
        </authorList>
    </citation>
    <scope>NUCLEOTIDE SEQUENCE [LARGE SCALE GENOMIC DNA]</scope>
    <source>
        <strain evidence="4">DSM 100886 HEG_-6_39</strain>
    </source>
</reference>
<dbReference type="Proteomes" id="UP000076079">
    <property type="component" value="Chromosome"/>
</dbReference>
<dbReference type="PANTHER" id="PTHR47237:SF2">
    <property type="entry name" value="BLL4206 PROTEIN"/>
    <property type="match status" value="1"/>
</dbReference>
<dbReference type="AlphaFoldDB" id="A0A143PKK1"/>
<feature type="domain" description="N-acetyltransferase" evidence="2">
    <location>
        <begin position="70"/>
        <end position="227"/>
    </location>
</feature>
<dbReference type="Pfam" id="PF13508">
    <property type="entry name" value="Acetyltransf_7"/>
    <property type="match status" value="1"/>
</dbReference>
<evidence type="ECO:0000259" key="2">
    <source>
        <dbReference type="PROSITE" id="PS51186"/>
    </source>
</evidence>
<dbReference type="Pfam" id="PF18014">
    <property type="entry name" value="Acetyltransf_18"/>
    <property type="match status" value="1"/>
</dbReference>
<sequence>MTRDDVDAGLRLCRLSHWNQLARDWEQFLRLTPDGATVATDEAGVVIGSVATVRYAAAHRETETMTGRDSDARHDRDGDARLGRRQSDERLDRNDDDVAVELARRFSHPVPAIQDPATVTPHPIPGADDQNLGLRHLEPGTRHPVPASMAWIAMVLVDPAHRGSGIGTALLRRGLAHVADVTTVGLDATPLGRPLYEALGFRADTTLTRMRREPAPVKPVRASERNPLSRVRRATSADHDAIALLDGQASGLDRGAMLAWLHGGAPELAWVYDGAGGIEGAVLGRPGYAAIHLGPVIAPTANVAAGLVRAVLSTHGQDAVMVDVADDRAEWRQAVEALGFQAQRPFTRMYRGQWRPPADLTRLFAIIGPEFG</sequence>
<dbReference type="GO" id="GO:0016747">
    <property type="term" value="F:acyltransferase activity, transferring groups other than amino-acyl groups"/>
    <property type="evidence" value="ECO:0007669"/>
    <property type="project" value="InterPro"/>
</dbReference>
<dbReference type="SUPFAM" id="SSF55729">
    <property type="entry name" value="Acyl-CoA N-acyltransferases (Nat)"/>
    <property type="match status" value="1"/>
</dbReference>
<keyword evidence="3" id="KW-0808">Transferase</keyword>
<evidence type="ECO:0000313" key="3">
    <source>
        <dbReference type="EMBL" id="AMY08618.1"/>
    </source>
</evidence>
<dbReference type="CDD" id="cd04301">
    <property type="entry name" value="NAT_SF"/>
    <property type="match status" value="1"/>
</dbReference>
<gene>
    <name evidence="3" type="ORF">LuPra_01822</name>
</gene>
<dbReference type="OrthoDB" id="119498at2"/>
<dbReference type="STRING" id="1855912.LuPra_01822"/>
<keyword evidence="4" id="KW-1185">Reference proteome</keyword>
<dbReference type="PROSITE" id="PS51186">
    <property type="entry name" value="GNAT"/>
    <property type="match status" value="1"/>
</dbReference>
<dbReference type="EMBL" id="CP015136">
    <property type="protein sequence ID" value="AMY08618.1"/>
    <property type="molecule type" value="Genomic_DNA"/>
</dbReference>
<dbReference type="InterPro" id="IPR016181">
    <property type="entry name" value="Acyl_CoA_acyltransferase"/>
</dbReference>
<dbReference type="Gene3D" id="3.40.630.90">
    <property type="match status" value="1"/>
</dbReference>
<dbReference type="Gene3D" id="3.40.630.30">
    <property type="match status" value="1"/>
</dbReference>
<dbReference type="KEGG" id="abac:LuPra_01822"/>
<proteinExistence type="predicted"/>